<keyword evidence="2" id="KW-1185">Reference proteome</keyword>
<evidence type="ECO:0000313" key="2">
    <source>
        <dbReference type="Proteomes" id="UP001055811"/>
    </source>
</evidence>
<organism evidence="1 2">
    <name type="scientific">Cichorium intybus</name>
    <name type="common">Chicory</name>
    <dbReference type="NCBI Taxonomy" id="13427"/>
    <lineage>
        <taxon>Eukaryota</taxon>
        <taxon>Viridiplantae</taxon>
        <taxon>Streptophyta</taxon>
        <taxon>Embryophyta</taxon>
        <taxon>Tracheophyta</taxon>
        <taxon>Spermatophyta</taxon>
        <taxon>Magnoliopsida</taxon>
        <taxon>eudicotyledons</taxon>
        <taxon>Gunneridae</taxon>
        <taxon>Pentapetalae</taxon>
        <taxon>asterids</taxon>
        <taxon>campanulids</taxon>
        <taxon>Asterales</taxon>
        <taxon>Asteraceae</taxon>
        <taxon>Cichorioideae</taxon>
        <taxon>Cichorieae</taxon>
        <taxon>Cichoriinae</taxon>
        <taxon>Cichorium</taxon>
    </lineage>
</organism>
<name>A0ACB9BP03_CICIN</name>
<accession>A0ACB9BP03</accession>
<dbReference type="Proteomes" id="UP001055811">
    <property type="component" value="Linkage Group LG06"/>
</dbReference>
<reference evidence="1 2" key="2">
    <citation type="journal article" date="2022" name="Mol. Ecol. Resour.">
        <title>The genomes of chicory, endive, great burdock and yacon provide insights into Asteraceae paleo-polyploidization history and plant inulin production.</title>
        <authorList>
            <person name="Fan W."/>
            <person name="Wang S."/>
            <person name="Wang H."/>
            <person name="Wang A."/>
            <person name="Jiang F."/>
            <person name="Liu H."/>
            <person name="Zhao H."/>
            <person name="Xu D."/>
            <person name="Zhang Y."/>
        </authorList>
    </citation>
    <scope>NUCLEOTIDE SEQUENCE [LARGE SCALE GENOMIC DNA]</scope>
    <source>
        <strain evidence="2">cv. Punajuju</strain>
        <tissue evidence="1">Leaves</tissue>
    </source>
</reference>
<dbReference type="EMBL" id="CM042014">
    <property type="protein sequence ID" value="KAI3723766.1"/>
    <property type="molecule type" value="Genomic_DNA"/>
</dbReference>
<evidence type="ECO:0000313" key="1">
    <source>
        <dbReference type="EMBL" id="KAI3723766.1"/>
    </source>
</evidence>
<gene>
    <name evidence="1" type="ORF">L2E82_35523</name>
</gene>
<comment type="caution">
    <text evidence="1">The sequence shown here is derived from an EMBL/GenBank/DDBJ whole genome shotgun (WGS) entry which is preliminary data.</text>
</comment>
<reference evidence="2" key="1">
    <citation type="journal article" date="2022" name="Mol. Ecol. Resour.">
        <title>The genomes of chicory, endive, great burdock and yacon provide insights into Asteraceae palaeo-polyploidization history and plant inulin production.</title>
        <authorList>
            <person name="Fan W."/>
            <person name="Wang S."/>
            <person name="Wang H."/>
            <person name="Wang A."/>
            <person name="Jiang F."/>
            <person name="Liu H."/>
            <person name="Zhao H."/>
            <person name="Xu D."/>
            <person name="Zhang Y."/>
        </authorList>
    </citation>
    <scope>NUCLEOTIDE SEQUENCE [LARGE SCALE GENOMIC DNA]</scope>
    <source>
        <strain evidence="2">cv. Punajuju</strain>
    </source>
</reference>
<protein>
    <submittedName>
        <fullName evidence="1">Uncharacterized protein</fullName>
    </submittedName>
</protein>
<sequence length="128" mass="14686">MKTRRSRSYDLPGKRTRNISSRVCSTRSSVCSSVCSSNMTTSFALVLLEVCNDTNHEIGKPLDGEDFWTKFASKMNFVGREKTLWTAKSCEEKCKRYQQIYFSLATQKFEKLFNTHSRLILMGEFGNG</sequence>
<proteinExistence type="predicted"/>